<dbReference type="Proteomes" id="UP000321389">
    <property type="component" value="Chromosome"/>
</dbReference>
<protein>
    <submittedName>
        <fullName evidence="1">Uncharacterized protein</fullName>
    </submittedName>
</protein>
<reference evidence="1" key="1">
    <citation type="submission" date="2020-04" db="EMBL/GenBank/DDBJ databases">
        <title>Nitratireductor sp. nov. isolated from mangrove soil.</title>
        <authorList>
            <person name="Ye Y."/>
        </authorList>
    </citation>
    <scope>NUCLEOTIDE SEQUENCE</scope>
    <source>
        <strain evidence="1">SY7</strain>
    </source>
</reference>
<dbReference type="RefSeq" id="WP_146298431.1">
    <property type="nucleotide sequence ID" value="NZ_CP042301.2"/>
</dbReference>
<accession>A0A5B8KW09</accession>
<proteinExistence type="predicted"/>
<evidence type="ECO:0000313" key="2">
    <source>
        <dbReference type="Proteomes" id="UP000321389"/>
    </source>
</evidence>
<evidence type="ECO:0000313" key="1">
    <source>
        <dbReference type="EMBL" id="QDY99777.1"/>
    </source>
</evidence>
<name>A0A5B8KW09_9HYPH</name>
<sequence length="228" mass="26010">MRELHFLPPAQFTSDLDFVVEVQDAAAFKQVISHYDARPNKFGGYGLKFHGGIRIDFWSAQETWANVEGHKNVSRLEDVVETTFFNVDAILYVLGENRLVAKEGTREALNERFLDVNLLPNPNPAGAAIRAIRKLVVHHMRASGSLLNFIAEQIDTNGWQHLSNLDAKAYPHRPLLRHVCNRSSWSGESFVRYARANGDQLLTSKQLEFEFRRETPPHFSARPLDERS</sequence>
<organism evidence="1 2">
    <name type="scientific">Nitratireductor mangrovi</name>
    <dbReference type="NCBI Taxonomy" id="2599600"/>
    <lineage>
        <taxon>Bacteria</taxon>
        <taxon>Pseudomonadati</taxon>
        <taxon>Pseudomonadota</taxon>
        <taxon>Alphaproteobacteria</taxon>
        <taxon>Hyphomicrobiales</taxon>
        <taxon>Phyllobacteriaceae</taxon>
        <taxon>Nitratireductor</taxon>
    </lineage>
</organism>
<dbReference type="EMBL" id="CP042301">
    <property type="protein sequence ID" value="QDY99777.1"/>
    <property type="molecule type" value="Genomic_DNA"/>
</dbReference>
<dbReference type="AlphaFoldDB" id="A0A5B8KW09"/>
<gene>
    <name evidence="1" type="ORF">FQ775_04970</name>
</gene>
<dbReference type="OrthoDB" id="5510318at2"/>
<dbReference type="KEGG" id="niy:FQ775_04970"/>
<keyword evidence="2" id="KW-1185">Reference proteome</keyword>